<dbReference type="Proteomes" id="UP000730482">
    <property type="component" value="Unassembled WGS sequence"/>
</dbReference>
<evidence type="ECO:0000259" key="1">
    <source>
        <dbReference type="PROSITE" id="PS51186"/>
    </source>
</evidence>
<organism evidence="2 3">
    <name type="scientific">Catenulispora pinistramenti</name>
    <dbReference type="NCBI Taxonomy" id="2705254"/>
    <lineage>
        <taxon>Bacteria</taxon>
        <taxon>Bacillati</taxon>
        <taxon>Actinomycetota</taxon>
        <taxon>Actinomycetes</taxon>
        <taxon>Catenulisporales</taxon>
        <taxon>Catenulisporaceae</taxon>
        <taxon>Catenulispora</taxon>
    </lineage>
</organism>
<protein>
    <submittedName>
        <fullName evidence="2">GNAT family N-acetyltransferase</fullName>
    </submittedName>
</protein>
<keyword evidence="3" id="KW-1185">Reference proteome</keyword>
<accession>A0ABS5KJV6</accession>
<proteinExistence type="predicted"/>
<dbReference type="InterPro" id="IPR000182">
    <property type="entry name" value="GNAT_dom"/>
</dbReference>
<dbReference type="Gene3D" id="3.40.630.30">
    <property type="match status" value="1"/>
</dbReference>
<dbReference type="InterPro" id="IPR051531">
    <property type="entry name" value="N-acetyltransferase"/>
</dbReference>
<dbReference type="PROSITE" id="PS51186">
    <property type="entry name" value="GNAT"/>
    <property type="match status" value="1"/>
</dbReference>
<evidence type="ECO:0000313" key="3">
    <source>
        <dbReference type="Proteomes" id="UP000730482"/>
    </source>
</evidence>
<name>A0ABS5KJV6_9ACTN</name>
<sequence>MAMTLTLSVDPTPDAPALLLRPWRESDLPTVVAAYQDPAMRRWLSVLVDSEAEARVWLERQARRWADGSRLGFAIEERGRVVGHFVVKGADTAAGSQTSVGYWTLADARGRGIASRCVQRVSDWLFGPQDLVPAEVVELVHSVGNAASCRVAEKCGYALIATIPAQPPQFPDEGHRHVRNRP</sequence>
<gene>
    <name evidence="2" type="ORF">KGQ19_02165</name>
</gene>
<dbReference type="PANTHER" id="PTHR43792:SF1">
    <property type="entry name" value="N-ACETYLTRANSFERASE DOMAIN-CONTAINING PROTEIN"/>
    <property type="match status" value="1"/>
</dbReference>
<dbReference type="InterPro" id="IPR016181">
    <property type="entry name" value="Acyl_CoA_acyltransferase"/>
</dbReference>
<dbReference type="PANTHER" id="PTHR43792">
    <property type="entry name" value="GNAT FAMILY, PUTATIVE (AFU_ORTHOLOGUE AFUA_3G00765)-RELATED-RELATED"/>
    <property type="match status" value="1"/>
</dbReference>
<dbReference type="EMBL" id="JAAFYZ010000005">
    <property type="protein sequence ID" value="MBS2545666.1"/>
    <property type="molecule type" value="Genomic_DNA"/>
</dbReference>
<dbReference type="SUPFAM" id="SSF55729">
    <property type="entry name" value="Acyl-CoA N-acyltransferases (Nat)"/>
    <property type="match status" value="1"/>
</dbReference>
<dbReference type="Pfam" id="PF13302">
    <property type="entry name" value="Acetyltransf_3"/>
    <property type="match status" value="1"/>
</dbReference>
<reference evidence="2 3" key="1">
    <citation type="submission" date="2020-02" db="EMBL/GenBank/DDBJ databases">
        <title>Acidophilic actinobacteria isolated from forest soil.</title>
        <authorList>
            <person name="Golinska P."/>
        </authorList>
    </citation>
    <scope>NUCLEOTIDE SEQUENCE [LARGE SCALE GENOMIC DNA]</scope>
    <source>
        <strain evidence="2 3">NL8</strain>
    </source>
</reference>
<feature type="domain" description="N-acetyltransferase" evidence="1">
    <location>
        <begin position="18"/>
        <end position="182"/>
    </location>
</feature>
<evidence type="ECO:0000313" key="2">
    <source>
        <dbReference type="EMBL" id="MBS2545666.1"/>
    </source>
</evidence>
<dbReference type="CDD" id="cd04301">
    <property type="entry name" value="NAT_SF"/>
    <property type="match status" value="1"/>
</dbReference>
<comment type="caution">
    <text evidence="2">The sequence shown here is derived from an EMBL/GenBank/DDBJ whole genome shotgun (WGS) entry which is preliminary data.</text>
</comment>
<dbReference type="RefSeq" id="WP_212007331.1">
    <property type="nucleotide sequence ID" value="NZ_JAAFYZ010000005.1"/>
</dbReference>